<gene>
    <name evidence="1" type="ordered locus">Clos_2060</name>
</gene>
<dbReference type="HOGENOM" id="CLU_118019_0_0_9"/>
<name>A8MIG4_ALKOO</name>
<keyword evidence="2" id="KW-1185">Reference proteome</keyword>
<dbReference type="KEGG" id="aoe:Clos_2060"/>
<dbReference type="Proteomes" id="UP000000269">
    <property type="component" value="Chromosome"/>
</dbReference>
<proteinExistence type="predicted"/>
<accession>A8MIG4</accession>
<evidence type="ECO:0000313" key="1">
    <source>
        <dbReference type="EMBL" id="ABW19596.1"/>
    </source>
</evidence>
<evidence type="ECO:0000313" key="2">
    <source>
        <dbReference type="Proteomes" id="UP000000269"/>
    </source>
</evidence>
<dbReference type="AlphaFoldDB" id="A8MIG4"/>
<protein>
    <submittedName>
        <fullName evidence="1">Uncharacterized protein</fullName>
    </submittedName>
</protein>
<dbReference type="eggNOG" id="ENOG5032RNW">
    <property type="taxonomic scope" value="Bacteria"/>
</dbReference>
<dbReference type="InterPro" id="IPR043519">
    <property type="entry name" value="NT_sf"/>
</dbReference>
<dbReference type="Gene3D" id="3.30.460.40">
    <property type="match status" value="1"/>
</dbReference>
<dbReference type="SUPFAM" id="SSF81301">
    <property type="entry name" value="Nucleotidyltransferase"/>
    <property type="match status" value="1"/>
</dbReference>
<dbReference type="STRING" id="350688.Clos_2060"/>
<sequence>MFRTLSNIGENLNKEGILWAVGASIVLNHYGLVQHPNDIDLLVDVQDMEKADRILQEMGQKKGPEKTDVYATQYFYEYMIKGFDVDVMAGFEIKHSNGSFQYKFDENSISTMKEIHGISIPLTSLEDWYILYQLIPHREHKVQMIENYLLSNGIGKRFLMERTLAQELPREVRCRIENLLAQYPKEKEWI</sequence>
<dbReference type="RefSeq" id="WP_012159905.1">
    <property type="nucleotide sequence ID" value="NC_009922.1"/>
</dbReference>
<dbReference type="EMBL" id="CP000853">
    <property type="protein sequence ID" value="ABW19596.1"/>
    <property type="molecule type" value="Genomic_DNA"/>
</dbReference>
<organism evidence="1 2">
    <name type="scientific">Alkaliphilus oremlandii (strain OhILAs)</name>
    <name type="common">Clostridium oremlandii (strain OhILAs)</name>
    <dbReference type="NCBI Taxonomy" id="350688"/>
    <lineage>
        <taxon>Bacteria</taxon>
        <taxon>Bacillati</taxon>
        <taxon>Bacillota</taxon>
        <taxon>Clostridia</taxon>
        <taxon>Peptostreptococcales</taxon>
        <taxon>Natronincolaceae</taxon>
        <taxon>Alkaliphilus</taxon>
    </lineage>
</organism>
<reference evidence="2" key="1">
    <citation type="submission" date="2007-10" db="EMBL/GenBank/DDBJ databases">
        <title>Complete genome of Alkaliphilus oremlandii OhILAs.</title>
        <authorList>
            <person name="Copeland A."/>
            <person name="Lucas S."/>
            <person name="Lapidus A."/>
            <person name="Barry K."/>
            <person name="Detter J.C."/>
            <person name="Glavina del Rio T."/>
            <person name="Hammon N."/>
            <person name="Israni S."/>
            <person name="Dalin E."/>
            <person name="Tice H."/>
            <person name="Pitluck S."/>
            <person name="Chain P."/>
            <person name="Malfatti S."/>
            <person name="Shin M."/>
            <person name="Vergez L."/>
            <person name="Schmutz J."/>
            <person name="Larimer F."/>
            <person name="Land M."/>
            <person name="Hauser L."/>
            <person name="Kyrpides N."/>
            <person name="Mikhailova N."/>
            <person name="Stolz J.F."/>
            <person name="Dawson A."/>
            <person name="Fisher E."/>
            <person name="Crable B."/>
            <person name="Perera E."/>
            <person name="Lisak J."/>
            <person name="Ranganathan M."/>
            <person name="Basu P."/>
            <person name="Richardson P."/>
        </authorList>
    </citation>
    <scope>NUCLEOTIDE SEQUENCE [LARGE SCALE GENOMIC DNA]</scope>
    <source>
        <strain evidence="2">OhILAs</strain>
    </source>
</reference>